<evidence type="ECO:0000313" key="2">
    <source>
        <dbReference type="EMBL" id="RMB60188.1"/>
    </source>
</evidence>
<dbReference type="Gene3D" id="3.40.630.30">
    <property type="match status" value="1"/>
</dbReference>
<evidence type="ECO:0000313" key="3">
    <source>
        <dbReference type="Proteomes" id="UP000275256"/>
    </source>
</evidence>
<keyword evidence="3" id="KW-1185">Reference proteome</keyword>
<dbReference type="GO" id="GO:0016747">
    <property type="term" value="F:acyltransferase activity, transferring groups other than amino-acyl groups"/>
    <property type="evidence" value="ECO:0007669"/>
    <property type="project" value="InterPro"/>
</dbReference>
<keyword evidence="2" id="KW-0808">Transferase</keyword>
<dbReference type="PANTHER" id="PTHR43072:SF60">
    <property type="entry name" value="L-2,4-DIAMINOBUTYRIC ACID ACETYLTRANSFERASE"/>
    <property type="match status" value="1"/>
</dbReference>
<proteinExistence type="predicted"/>
<gene>
    <name evidence="2" type="ORF">EAX62_10930</name>
</gene>
<dbReference type="AlphaFoldDB" id="A0A3M0G6P1"/>
<accession>A0A3M0G6P1</accession>
<dbReference type="CDD" id="cd04301">
    <property type="entry name" value="NAT_SF"/>
    <property type="match status" value="1"/>
</dbReference>
<dbReference type="PANTHER" id="PTHR43072">
    <property type="entry name" value="N-ACETYLTRANSFERASE"/>
    <property type="match status" value="1"/>
</dbReference>
<feature type="domain" description="N-acetyltransferase" evidence="1">
    <location>
        <begin position="40"/>
        <end position="133"/>
    </location>
</feature>
<dbReference type="Proteomes" id="UP000275256">
    <property type="component" value="Unassembled WGS sequence"/>
</dbReference>
<comment type="caution">
    <text evidence="2">The sequence shown here is derived from an EMBL/GenBank/DDBJ whole genome shotgun (WGS) entry which is preliminary data.</text>
</comment>
<organism evidence="2 3">
    <name type="scientific">Tessaracoccus antarcticus</name>
    <dbReference type="NCBI Taxonomy" id="2479848"/>
    <lineage>
        <taxon>Bacteria</taxon>
        <taxon>Bacillati</taxon>
        <taxon>Actinomycetota</taxon>
        <taxon>Actinomycetes</taxon>
        <taxon>Propionibacteriales</taxon>
        <taxon>Propionibacteriaceae</taxon>
        <taxon>Tessaracoccus</taxon>
    </lineage>
</organism>
<dbReference type="EMBL" id="REFW01000002">
    <property type="protein sequence ID" value="RMB60188.1"/>
    <property type="molecule type" value="Genomic_DNA"/>
</dbReference>
<dbReference type="Pfam" id="PF00583">
    <property type="entry name" value="Acetyltransf_1"/>
    <property type="match status" value="1"/>
</dbReference>
<dbReference type="InterPro" id="IPR000182">
    <property type="entry name" value="GNAT_dom"/>
</dbReference>
<dbReference type="SUPFAM" id="SSF55729">
    <property type="entry name" value="Acyl-CoA N-acyltransferases (Nat)"/>
    <property type="match status" value="1"/>
</dbReference>
<protein>
    <submittedName>
        <fullName evidence="2">GNAT family N-acetyltransferase</fullName>
    </submittedName>
</protein>
<evidence type="ECO:0000259" key="1">
    <source>
        <dbReference type="Pfam" id="PF00583"/>
    </source>
</evidence>
<dbReference type="InterPro" id="IPR016181">
    <property type="entry name" value="Acyl_CoA_acyltransferase"/>
</dbReference>
<name>A0A3M0G6P1_9ACTN</name>
<reference evidence="2 3" key="1">
    <citation type="submission" date="2018-10" db="EMBL/GenBank/DDBJ databases">
        <title>Tessaracoccus antarcticuss sp. nov., isolated from sediment.</title>
        <authorList>
            <person name="Zhou L.Y."/>
            <person name="Du Z.J."/>
        </authorList>
    </citation>
    <scope>NUCLEOTIDE SEQUENCE [LARGE SCALE GENOMIC DNA]</scope>
    <source>
        <strain evidence="2 3">JDX10</strain>
    </source>
</reference>
<sequence length="171" mass="18726">MLSVTHPDVPVVIREARAEDQTAVVEICRASGRDAWSPKALIPSETRIVLVATIDDVVLAVAKTHLHEEADDDAPAGHYLGGVVVDPRMRRQGLGSVLTKARMQWIGERSNRAFYFTDERNTASIEMHSQFGFVPIAAALSIRGVSADDEGGNVVLYDALAPLGVRRRIRR</sequence>